<dbReference type="InterPro" id="IPR016047">
    <property type="entry name" value="M23ase_b-sheet_dom"/>
</dbReference>
<gene>
    <name evidence="3" type="ORF">AABB81_12720</name>
</gene>
<dbReference type="SUPFAM" id="SSF51261">
    <property type="entry name" value="Duplicated hybrid motif"/>
    <property type="match status" value="1"/>
</dbReference>
<dbReference type="RefSeq" id="WP_342160930.1">
    <property type="nucleotide sequence ID" value="NZ_JBCDNA010000003.1"/>
</dbReference>
<reference evidence="3 4" key="1">
    <citation type="submission" date="2024-04" db="EMBL/GenBank/DDBJ databases">
        <title>whole genome sequencing of Lutimonas vermicola strain IMCC1616.</title>
        <authorList>
            <person name="Bae S.S."/>
        </authorList>
    </citation>
    <scope>NUCLEOTIDE SEQUENCE [LARGE SCALE GENOMIC DNA]</scope>
    <source>
        <strain evidence="3 4">IMCC1616</strain>
    </source>
</reference>
<keyword evidence="1" id="KW-0175">Coiled coil</keyword>
<dbReference type="InterPro" id="IPR011055">
    <property type="entry name" value="Dup_hybrid_motif"/>
</dbReference>
<dbReference type="Proteomes" id="UP001474120">
    <property type="component" value="Unassembled WGS sequence"/>
</dbReference>
<sequence length="387" mass="44558">MPFSVAAQSRQELEKQRLQLQKEIKEINTLLFQSQKKEKTLLSDLSDLVQRIGVRTKLINTINEETEQLNLEIKENERQVDLLEERLEFLKKDYANMVVQSYKSKTKNSRLMFLLSSENFLQAYKRLDYLKQYAAYRERQGEEIKVETIKLQNLNDLLIDTRSAKEELIAINLKEKDSISKEKSSREVLVKSVKKKEKQYIAQINTKQKEEKKIERKIEALIAEAMANSRKESNVKSSGFALTPEAVALEKDFISNKGKLPSPVERGVIVRRYGKQSHPTLKGITIESNGVFYATEKDANARVIFDGKVLAIQILPGKKKAVLVQHGNYISVYKNLDNVTVQKGDLVSTKQLLGKIHTDKTTGKTILAFVLFKEIHRQNPEEWVYKI</sequence>
<dbReference type="EMBL" id="JBCDNA010000003">
    <property type="protein sequence ID" value="MEL4456764.1"/>
    <property type="molecule type" value="Genomic_DNA"/>
</dbReference>
<dbReference type="Gene3D" id="2.70.70.10">
    <property type="entry name" value="Glucose Permease (Domain IIA)"/>
    <property type="match status" value="1"/>
</dbReference>
<dbReference type="CDD" id="cd12797">
    <property type="entry name" value="M23_peptidase"/>
    <property type="match status" value="1"/>
</dbReference>
<accession>A0ABU9L504</accession>
<evidence type="ECO:0000256" key="1">
    <source>
        <dbReference type="SAM" id="Coils"/>
    </source>
</evidence>
<feature type="domain" description="M23ase beta-sheet core" evidence="2">
    <location>
        <begin position="288"/>
        <end position="380"/>
    </location>
</feature>
<dbReference type="Pfam" id="PF01551">
    <property type="entry name" value="Peptidase_M23"/>
    <property type="match status" value="1"/>
</dbReference>
<evidence type="ECO:0000313" key="3">
    <source>
        <dbReference type="EMBL" id="MEL4456764.1"/>
    </source>
</evidence>
<keyword evidence="4" id="KW-1185">Reference proteome</keyword>
<name>A0ABU9L504_9FLAO</name>
<feature type="coiled-coil region" evidence="1">
    <location>
        <begin position="59"/>
        <end position="100"/>
    </location>
</feature>
<evidence type="ECO:0000313" key="4">
    <source>
        <dbReference type="Proteomes" id="UP001474120"/>
    </source>
</evidence>
<evidence type="ECO:0000259" key="2">
    <source>
        <dbReference type="Pfam" id="PF01551"/>
    </source>
</evidence>
<organism evidence="3 4">
    <name type="scientific">Lutimonas vermicola</name>
    <dbReference type="NCBI Taxonomy" id="414288"/>
    <lineage>
        <taxon>Bacteria</taxon>
        <taxon>Pseudomonadati</taxon>
        <taxon>Bacteroidota</taxon>
        <taxon>Flavobacteriia</taxon>
        <taxon>Flavobacteriales</taxon>
        <taxon>Flavobacteriaceae</taxon>
        <taxon>Lutimonas</taxon>
    </lineage>
</organism>
<comment type="caution">
    <text evidence="3">The sequence shown here is derived from an EMBL/GenBank/DDBJ whole genome shotgun (WGS) entry which is preliminary data.</text>
</comment>
<proteinExistence type="predicted"/>
<protein>
    <submittedName>
        <fullName evidence="3">Peptidoglycan DD-metalloendopeptidase family protein</fullName>
    </submittedName>
</protein>
<dbReference type="Gene3D" id="6.10.250.3150">
    <property type="match status" value="1"/>
</dbReference>
<feature type="coiled-coil region" evidence="1">
    <location>
        <begin position="3"/>
        <end position="30"/>
    </location>
</feature>